<dbReference type="GO" id="GO:0008757">
    <property type="term" value="F:S-adenosylmethionine-dependent methyltransferase activity"/>
    <property type="evidence" value="ECO:0007669"/>
    <property type="project" value="InterPro"/>
</dbReference>
<dbReference type="eggNOG" id="KOG3010">
    <property type="taxonomic scope" value="Eukaryota"/>
</dbReference>
<keyword evidence="2 5" id="KW-0489">Methyltransferase</keyword>
<dbReference type="GO" id="GO:0032259">
    <property type="term" value="P:methylation"/>
    <property type="evidence" value="ECO:0007669"/>
    <property type="project" value="UniProtKB-KW"/>
</dbReference>
<dbReference type="OrthoDB" id="10027013at2759"/>
<reference evidence="5 6" key="1">
    <citation type="submission" date="2012-10" db="EMBL/GenBank/DDBJ databases">
        <title>Genome sequencing and analysis of entomopathogenic fungi Beauveria bassiana D1-5.</title>
        <authorList>
            <person name="Li Q."/>
            <person name="Wang L."/>
            <person name="Zhang Z."/>
            <person name="Wang Q."/>
            <person name="Ren J."/>
            <person name="Wang M."/>
            <person name="Xu W."/>
            <person name="Wang J."/>
            <person name="Lu Y."/>
            <person name="Du Q."/>
            <person name="Sun Z."/>
        </authorList>
    </citation>
    <scope>NUCLEOTIDE SEQUENCE [LARGE SCALE GENOMIC DNA]</scope>
    <source>
        <strain evidence="5 6">D1-5</strain>
    </source>
</reference>
<feature type="domain" description="Methyltransferase type 11" evidence="4">
    <location>
        <begin position="77"/>
        <end position="169"/>
    </location>
</feature>
<dbReference type="Proteomes" id="UP000030106">
    <property type="component" value="Unassembled WGS sequence"/>
</dbReference>
<accession>A0A0A2VDE7</accession>
<dbReference type="Gene3D" id="3.40.50.150">
    <property type="entry name" value="Vaccinia Virus protein VP39"/>
    <property type="match status" value="1"/>
</dbReference>
<dbReference type="PANTHER" id="PTHR44942">
    <property type="entry name" value="METHYLTRANSF_11 DOMAIN-CONTAINING PROTEIN"/>
    <property type="match status" value="1"/>
</dbReference>
<dbReference type="AlphaFoldDB" id="A0A0A2VDE7"/>
<evidence type="ECO:0000256" key="3">
    <source>
        <dbReference type="ARBA" id="ARBA00022679"/>
    </source>
</evidence>
<dbReference type="InterPro" id="IPR051052">
    <property type="entry name" value="Diverse_substrate_MTase"/>
</dbReference>
<name>A0A0A2VDE7_BEABA</name>
<gene>
    <name evidence="5" type="ORF">BBAD15_g10401</name>
</gene>
<protein>
    <submittedName>
        <fullName evidence="5">Putative S-adenosylmethionine-dependent methyltransferase CRG1</fullName>
    </submittedName>
</protein>
<evidence type="ECO:0000256" key="2">
    <source>
        <dbReference type="ARBA" id="ARBA00022603"/>
    </source>
</evidence>
<comment type="caution">
    <text evidence="5">The sequence shown here is derived from an EMBL/GenBank/DDBJ whole genome shotgun (WGS) entry which is preliminary data.</text>
</comment>
<dbReference type="HOGENOM" id="CLU_049344_0_1_1"/>
<dbReference type="InterPro" id="IPR013216">
    <property type="entry name" value="Methyltransf_11"/>
</dbReference>
<dbReference type="PANTHER" id="PTHR44942:SF4">
    <property type="entry name" value="METHYLTRANSFERASE TYPE 11 DOMAIN-CONTAINING PROTEIN"/>
    <property type="match status" value="1"/>
</dbReference>
<comment type="similarity">
    <text evidence="1">Belongs to the methyltransferase superfamily.</text>
</comment>
<dbReference type="SUPFAM" id="SSF53335">
    <property type="entry name" value="S-adenosyl-L-methionine-dependent methyltransferases"/>
    <property type="match status" value="1"/>
</dbReference>
<dbReference type="EMBL" id="ANFO01001084">
    <property type="protein sequence ID" value="KGQ04347.1"/>
    <property type="molecule type" value="Genomic_DNA"/>
</dbReference>
<evidence type="ECO:0000256" key="1">
    <source>
        <dbReference type="ARBA" id="ARBA00008361"/>
    </source>
</evidence>
<dbReference type="Pfam" id="PF08241">
    <property type="entry name" value="Methyltransf_11"/>
    <property type="match status" value="1"/>
</dbReference>
<sequence>MMLASITKYFKDPFGRRRRSKQSIDGAGFEAEDRKYPFTISSWDDYHSYRPMLPPSMFAAWIKYHEEHGGKLDDAHDIGAGSGTGAAFLSQVFAHTYVSDPGEANIAIARTRLQPAGNFTFNQAPAEVQWPGPSTVDMAVVCNALHWTDAPVVMANLAATLRPGGSFACCMQAFRVNFPQSSKLDALWLEATETAMSKLHGEGALSDAILAGIRNCYSGYEGVAVPQEHFTDVRRWHVNVRAGDATPYRFTKVGEFEENPRQVKDGEREENIEDPGWQRQVDVNWLRGFLRTTTLPLGDDIWELSPWKELERVVNEEFGGQVTAEWPVYMLLATRK</sequence>
<organism evidence="5 6">
    <name type="scientific">Beauveria bassiana D1-5</name>
    <dbReference type="NCBI Taxonomy" id="1245745"/>
    <lineage>
        <taxon>Eukaryota</taxon>
        <taxon>Fungi</taxon>
        <taxon>Dikarya</taxon>
        <taxon>Ascomycota</taxon>
        <taxon>Pezizomycotina</taxon>
        <taxon>Sordariomycetes</taxon>
        <taxon>Hypocreomycetidae</taxon>
        <taxon>Hypocreales</taxon>
        <taxon>Cordycipitaceae</taxon>
        <taxon>Beauveria</taxon>
    </lineage>
</organism>
<proteinExistence type="inferred from homology"/>
<dbReference type="STRING" id="1245745.A0A0A2VDE7"/>
<evidence type="ECO:0000259" key="4">
    <source>
        <dbReference type="Pfam" id="PF08241"/>
    </source>
</evidence>
<evidence type="ECO:0000313" key="5">
    <source>
        <dbReference type="EMBL" id="KGQ04347.1"/>
    </source>
</evidence>
<dbReference type="InterPro" id="IPR029063">
    <property type="entry name" value="SAM-dependent_MTases_sf"/>
</dbReference>
<evidence type="ECO:0000313" key="6">
    <source>
        <dbReference type="Proteomes" id="UP000030106"/>
    </source>
</evidence>
<keyword evidence="3 5" id="KW-0808">Transferase</keyword>